<gene>
    <name evidence="3" type="ORF">FRZ40_41985</name>
</gene>
<evidence type="ECO:0000256" key="2">
    <source>
        <dbReference type="RuleBase" id="RU362080"/>
    </source>
</evidence>
<name>A0A5C6VCN2_9BURK</name>
<dbReference type="InterPro" id="IPR006442">
    <property type="entry name" value="Antitoxin_Phd/YefM"/>
</dbReference>
<comment type="similarity">
    <text evidence="1 2">Belongs to the phD/YefM antitoxin family.</text>
</comment>
<dbReference type="Pfam" id="PF02604">
    <property type="entry name" value="PhdYeFM_antitox"/>
    <property type="match status" value="1"/>
</dbReference>
<evidence type="ECO:0000313" key="3">
    <source>
        <dbReference type="EMBL" id="TXC80798.1"/>
    </source>
</evidence>
<dbReference type="InterPro" id="IPR036165">
    <property type="entry name" value="YefM-like_sf"/>
</dbReference>
<proteinExistence type="inferred from homology"/>
<accession>A0A5C6VCN2</accession>
<dbReference type="Proteomes" id="UP000321776">
    <property type="component" value="Unassembled WGS sequence"/>
</dbReference>
<dbReference type="AlphaFoldDB" id="A0A5C6VCN2"/>
<evidence type="ECO:0000313" key="4">
    <source>
        <dbReference type="Proteomes" id="UP000321776"/>
    </source>
</evidence>
<dbReference type="Gene3D" id="3.40.1620.10">
    <property type="entry name" value="YefM-like domain"/>
    <property type="match status" value="1"/>
</dbReference>
<sequence length="89" mass="9932">MHRRAIFSAAYLRSHTEELIAAVSASGGPVFIRDGGVAKVVLQDVRSYEQMQRSLTLLRHLASRAENTDMQTYREILEVLDEKGNASQA</sequence>
<comment type="caution">
    <text evidence="3">The sequence shown here is derived from an EMBL/GenBank/DDBJ whole genome shotgun (WGS) entry which is preliminary data.</text>
</comment>
<dbReference type="RefSeq" id="WP_147238215.1">
    <property type="nucleotide sequence ID" value="NZ_JAZHFZ010000008.1"/>
</dbReference>
<evidence type="ECO:0000256" key="1">
    <source>
        <dbReference type="ARBA" id="ARBA00009981"/>
    </source>
</evidence>
<organism evidence="3 4">
    <name type="scientific">Paraburkholderia azotifigens</name>
    <dbReference type="NCBI Taxonomy" id="2057004"/>
    <lineage>
        <taxon>Bacteria</taxon>
        <taxon>Pseudomonadati</taxon>
        <taxon>Pseudomonadota</taxon>
        <taxon>Betaproteobacteria</taxon>
        <taxon>Burkholderiales</taxon>
        <taxon>Burkholderiaceae</taxon>
        <taxon>Paraburkholderia</taxon>
    </lineage>
</organism>
<dbReference type="EMBL" id="VOQS01000005">
    <property type="protein sequence ID" value="TXC80798.1"/>
    <property type="molecule type" value="Genomic_DNA"/>
</dbReference>
<comment type="function">
    <text evidence="2">Antitoxin component of a type II toxin-antitoxin (TA) system.</text>
</comment>
<reference evidence="3 4" key="1">
    <citation type="journal article" date="2018" name="Int. J. Syst. Evol. Microbiol.">
        <title>Paraburkholderia azotifigens sp. nov., a nitrogen-fixing bacterium isolated from paddy soil.</title>
        <authorList>
            <person name="Choi G.M."/>
            <person name="Im W.T."/>
        </authorList>
    </citation>
    <scope>NUCLEOTIDE SEQUENCE [LARGE SCALE GENOMIC DNA]</scope>
    <source>
        <strain evidence="3 4">NF 2-5-3</strain>
    </source>
</reference>
<protein>
    <recommendedName>
        <fullName evidence="2">Antitoxin</fullName>
    </recommendedName>
</protein>
<dbReference type="SUPFAM" id="SSF143120">
    <property type="entry name" value="YefM-like"/>
    <property type="match status" value="1"/>
</dbReference>